<evidence type="ECO:0000313" key="2">
    <source>
        <dbReference type="Proteomes" id="UP001597183"/>
    </source>
</evidence>
<gene>
    <name evidence="1" type="ORF">ACFQ5G_12680</name>
</gene>
<name>A0ABW4A6F4_9ACTN</name>
<evidence type="ECO:0000313" key="1">
    <source>
        <dbReference type="EMBL" id="MFD1366202.1"/>
    </source>
</evidence>
<sequence>MAGQQEVTLTVKPEISPELEVLLANASLGRDAIEKINAGAGLVYALYHLPVEKVRALLDGTTPGFFDAYNRAQAAFSVRSRS</sequence>
<organism evidence="1 2">
    <name type="scientific">Actinoplanes sichuanensis</name>
    <dbReference type="NCBI Taxonomy" id="512349"/>
    <lineage>
        <taxon>Bacteria</taxon>
        <taxon>Bacillati</taxon>
        <taxon>Actinomycetota</taxon>
        <taxon>Actinomycetes</taxon>
        <taxon>Micromonosporales</taxon>
        <taxon>Micromonosporaceae</taxon>
        <taxon>Actinoplanes</taxon>
    </lineage>
</organism>
<proteinExistence type="predicted"/>
<dbReference type="Proteomes" id="UP001597183">
    <property type="component" value="Unassembled WGS sequence"/>
</dbReference>
<dbReference type="EMBL" id="JBHTMK010000016">
    <property type="protein sequence ID" value="MFD1366202.1"/>
    <property type="molecule type" value="Genomic_DNA"/>
</dbReference>
<dbReference type="RefSeq" id="WP_317786516.1">
    <property type="nucleotide sequence ID" value="NZ_AP028461.1"/>
</dbReference>
<reference evidence="2" key="1">
    <citation type="journal article" date="2019" name="Int. J. Syst. Evol. Microbiol.">
        <title>The Global Catalogue of Microorganisms (GCM) 10K type strain sequencing project: providing services to taxonomists for standard genome sequencing and annotation.</title>
        <authorList>
            <consortium name="The Broad Institute Genomics Platform"/>
            <consortium name="The Broad Institute Genome Sequencing Center for Infectious Disease"/>
            <person name="Wu L."/>
            <person name="Ma J."/>
        </authorList>
    </citation>
    <scope>NUCLEOTIDE SEQUENCE [LARGE SCALE GENOMIC DNA]</scope>
    <source>
        <strain evidence="2">CCM 7526</strain>
    </source>
</reference>
<protein>
    <submittedName>
        <fullName evidence="1">Uncharacterized protein</fullName>
    </submittedName>
</protein>
<keyword evidence="2" id="KW-1185">Reference proteome</keyword>
<accession>A0ABW4A6F4</accession>
<comment type="caution">
    <text evidence="1">The sequence shown here is derived from an EMBL/GenBank/DDBJ whole genome shotgun (WGS) entry which is preliminary data.</text>
</comment>